<dbReference type="eggNOG" id="COG1359">
    <property type="taxonomic scope" value="Bacteria"/>
</dbReference>
<dbReference type="Gene3D" id="3.30.70.100">
    <property type="match status" value="1"/>
</dbReference>
<evidence type="ECO:0000313" key="2">
    <source>
        <dbReference type="EMBL" id="KGX92267.1"/>
    </source>
</evidence>
<name>A0A0A5I8V0_9BACI</name>
<organism evidence="2 3">
    <name type="scientific">Pontibacillus halophilus JSM 076056 = DSM 19796</name>
    <dbReference type="NCBI Taxonomy" id="1385510"/>
    <lineage>
        <taxon>Bacteria</taxon>
        <taxon>Bacillati</taxon>
        <taxon>Bacillota</taxon>
        <taxon>Bacilli</taxon>
        <taxon>Bacillales</taxon>
        <taxon>Bacillaceae</taxon>
        <taxon>Pontibacillus</taxon>
    </lineage>
</organism>
<dbReference type="SUPFAM" id="SSF54909">
    <property type="entry name" value="Dimeric alpha+beta barrel"/>
    <property type="match status" value="1"/>
</dbReference>
<dbReference type="RefSeq" id="WP_026799439.1">
    <property type="nucleotide sequence ID" value="NZ_AULI01000002.1"/>
</dbReference>
<sequence>MKTNKNIIWRIEGKIKDGRRDEYEALMEEMVAEVQKEKGTTNYEWTIAPDGETLHVYERYKDADAAVVHLGTWAKFQERCMDVTDITQLTIFSELTQELEEAVAARNPLYMKPIGGFAK</sequence>
<dbReference type="AlphaFoldDB" id="A0A0A5I8V0"/>
<comment type="caution">
    <text evidence="2">The sequence shown here is derived from an EMBL/GenBank/DDBJ whole genome shotgun (WGS) entry which is preliminary data.</text>
</comment>
<dbReference type="EMBL" id="AVPE01000007">
    <property type="protein sequence ID" value="KGX92267.1"/>
    <property type="molecule type" value="Genomic_DNA"/>
</dbReference>
<dbReference type="OrthoDB" id="1447238at2"/>
<dbReference type="InterPro" id="IPR011008">
    <property type="entry name" value="Dimeric_a/b-barrel"/>
</dbReference>
<accession>A0A0A5I8V0</accession>
<proteinExistence type="predicted"/>
<keyword evidence="3" id="KW-1185">Reference proteome</keyword>
<feature type="domain" description="ABM" evidence="1">
    <location>
        <begin position="13"/>
        <end position="72"/>
    </location>
</feature>
<gene>
    <name evidence="2" type="ORF">N781_17390</name>
</gene>
<dbReference type="Pfam" id="PF03992">
    <property type="entry name" value="ABM"/>
    <property type="match status" value="1"/>
</dbReference>
<reference evidence="2 3" key="1">
    <citation type="submission" date="2013-08" db="EMBL/GenBank/DDBJ databases">
        <authorList>
            <person name="Huang J."/>
            <person name="Wang G."/>
        </authorList>
    </citation>
    <scope>NUCLEOTIDE SEQUENCE [LARGE SCALE GENOMIC DNA]</scope>
    <source>
        <strain evidence="2 3">JSM 076056</strain>
    </source>
</reference>
<dbReference type="STRING" id="1385510.GCA_000425205_00658"/>
<protein>
    <recommendedName>
        <fullName evidence="1">ABM domain-containing protein</fullName>
    </recommendedName>
</protein>
<evidence type="ECO:0000313" key="3">
    <source>
        <dbReference type="Proteomes" id="UP000030528"/>
    </source>
</evidence>
<dbReference type="Proteomes" id="UP000030528">
    <property type="component" value="Unassembled WGS sequence"/>
</dbReference>
<dbReference type="InterPro" id="IPR007138">
    <property type="entry name" value="ABM_dom"/>
</dbReference>
<evidence type="ECO:0000259" key="1">
    <source>
        <dbReference type="Pfam" id="PF03992"/>
    </source>
</evidence>